<proteinExistence type="predicted"/>
<name>A0A931GZG3_9BACT</name>
<accession>A0A931GZG3</accession>
<evidence type="ECO:0000313" key="2">
    <source>
        <dbReference type="Proteomes" id="UP000628448"/>
    </source>
</evidence>
<evidence type="ECO:0000313" key="1">
    <source>
        <dbReference type="EMBL" id="MBG9378199.1"/>
    </source>
</evidence>
<protein>
    <submittedName>
        <fullName evidence="1">Uncharacterized protein</fullName>
    </submittedName>
</protein>
<gene>
    <name evidence="1" type="ORF">I5907_18315</name>
</gene>
<dbReference type="EMBL" id="JADWYR010000002">
    <property type="protein sequence ID" value="MBG9378199.1"/>
    <property type="molecule type" value="Genomic_DNA"/>
</dbReference>
<dbReference type="AlphaFoldDB" id="A0A931GZG3"/>
<keyword evidence="2" id="KW-1185">Reference proteome</keyword>
<sequence length="160" mass="18720">MTTVSISEIKKELDSLPATELTQLCLRLARYKKENKELLHYLLFAAHDNETYASQVKEEMNELFDDINASNLYFAKKTIRKILRVTNKHIRYTGDKQTEVVLLIYFCEKLKLTGIPFYKNKALENLYLQQIKKINVALSSLHDDIQYDFAKQVAALAHYR</sequence>
<dbReference type="Proteomes" id="UP000628448">
    <property type="component" value="Unassembled WGS sequence"/>
</dbReference>
<organism evidence="1 2">
    <name type="scientific">Panacibacter microcysteis</name>
    <dbReference type="NCBI Taxonomy" id="2793269"/>
    <lineage>
        <taxon>Bacteria</taxon>
        <taxon>Pseudomonadati</taxon>
        <taxon>Bacteroidota</taxon>
        <taxon>Chitinophagia</taxon>
        <taxon>Chitinophagales</taxon>
        <taxon>Chitinophagaceae</taxon>
        <taxon>Panacibacter</taxon>
    </lineage>
</organism>
<comment type="caution">
    <text evidence="1">The sequence shown here is derived from an EMBL/GenBank/DDBJ whole genome shotgun (WGS) entry which is preliminary data.</text>
</comment>
<reference evidence="1" key="1">
    <citation type="submission" date="2020-11" db="EMBL/GenBank/DDBJ databases">
        <title>Bacterial whole genome sequence for Panacibacter sp. DH6.</title>
        <authorList>
            <person name="Le V."/>
            <person name="Ko S."/>
            <person name="Ahn C.-Y."/>
            <person name="Oh H.-M."/>
        </authorList>
    </citation>
    <scope>NUCLEOTIDE SEQUENCE</scope>
    <source>
        <strain evidence="1">DH6</strain>
    </source>
</reference>